<gene>
    <name evidence="1" type="ORF">MPDQ_002062</name>
</gene>
<sequence>MPLTLFVPMGARAPGILNPDHGKLACVPPISGNKLPESLAMDEDPAPADECVGCASPMLEGGRAGDPAFGFVYFRYPARGLTEVWFSGHPYRVREDGLHGVEGVLGQRSEVCVLWIEDTPASTNP</sequence>
<accession>A0A507R0S7</accession>
<name>A0A507R0S7_MONPU</name>
<evidence type="ECO:0000313" key="2">
    <source>
        <dbReference type="Proteomes" id="UP000319663"/>
    </source>
</evidence>
<proteinExistence type="predicted"/>
<organism evidence="1 2">
    <name type="scientific">Monascus purpureus</name>
    <name type="common">Red mold</name>
    <name type="synonym">Monascus anka</name>
    <dbReference type="NCBI Taxonomy" id="5098"/>
    <lineage>
        <taxon>Eukaryota</taxon>
        <taxon>Fungi</taxon>
        <taxon>Dikarya</taxon>
        <taxon>Ascomycota</taxon>
        <taxon>Pezizomycotina</taxon>
        <taxon>Eurotiomycetes</taxon>
        <taxon>Eurotiomycetidae</taxon>
        <taxon>Eurotiales</taxon>
        <taxon>Aspergillaceae</taxon>
        <taxon>Monascus</taxon>
    </lineage>
</organism>
<dbReference type="AlphaFoldDB" id="A0A507R0S7"/>
<evidence type="ECO:0000313" key="1">
    <source>
        <dbReference type="EMBL" id="TQB75762.1"/>
    </source>
</evidence>
<dbReference type="Proteomes" id="UP000319663">
    <property type="component" value="Unassembled WGS sequence"/>
</dbReference>
<dbReference type="STRING" id="5098.A0A507R0S7"/>
<dbReference type="EMBL" id="VIFY01000016">
    <property type="protein sequence ID" value="TQB75762.1"/>
    <property type="molecule type" value="Genomic_DNA"/>
</dbReference>
<keyword evidence="2" id="KW-1185">Reference proteome</keyword>
<comment type="caution">
    <text evidence="1">The sequence shown here is derived from an EMBL/GenBank/DDBJ whole genome shotgun (WGS) entry which is preliminary data.</text>
</comment>
<protein>
    <submittedName>
        <fullName evidence="1">Uncharacterized protein</fullName>
    </submittedName>
</protein>
<reference evidence="1 2" key="1">
    <citation type="submission" date="2019-06" db="EMBL/GenBank/DDBJ databases">
        <title>Wine fermentation using esterase from Monascus purpureus.</title>
        <authorList>
            <person name="Geng C."/>
            <person name="Zhang Y."/>
        </authorList>
    </citation>
    <scope>NUCLEOTIDE SEQUENCE [LARGE SCALE GENOMIC DNA]</scope>
    <source>
        <strain evidence="1">HQ1</strain>
    </source>
</reference>